<feature type="transmembrane region" description="Helical" evidence="2">
    <location>
        <begin position="526"/>
        <end position="547"/>
    </location>
</feature>
<gene>
    <name evidence="4" type="ORF">WKI68_25365</name>
</gene>
<dbReference type="EMBL" id="JBBKAM010000002">
    <property type="protein sequence ID" value="MEJ8643798.1"/>
    <property type="molecule type" value="Genomic_DNA"/>
</dbReference>
<feature type="transmembrane region" description="Helical" evidence="2">
    <location>
        <begin position="483"/>
        <end position="505"/>
    </location>
</feature>
<evidence type="ECO:0000256" key="1">
    <source>
        <dbReference type="SAM" id="MobiDB-lite"/>
    </source>
</evidence>
<feature type="domain" description="Peptidase C14 caspase" evidence="3">
    <location>
        <begin position="5"/>
        <end position="244"/>
    </location>
</feature>
<keyword evidence="2" id="KW-1133">Transmembrane helix</keyword>
<feature type="region of interest" description="Disordered" evidence="1">
    <location>
        <begin position="429"/>
        <end position="448"/>
    </location>
</feature>
<feature type="transmembrane region" description="Helical" evidence="2">
    <location>
        <begin position="458"/>
        <end position="477"/>
    </location>
</feature>
<dbReference type="Gene3D" id="3.40.50.1460">
    <property type="match status" value="1"/>
</dbReference>
<proteinExistence type="predicted"/>
<organism evidence="4 5">
    <name type="scientific">Streptomyces caledonius</name>
    <dbReference type="NCBI Taxonomy" id="3134107"/>
    <lineage>
        <taxon>Bacteria</taxon>
        <taxon>Bacillati</taxon>
        <taxon>Actinomycetota</taxon>
        <taxon>Actinomycetes</taxon>
        <taxon>Kitasatosporales</taxon>
        <taxon>Streptomycetaceae</taxon>
        <taxon>Streptomyces</taxon>
    </lineage>
</organism>
<keyword evidence="5" id="KW-1185">Reference proteome</keyword>
<dbReference type="PROSITE" id="PS00018">
    <property type="entry name" value="EF_HAND_1"/>
    <property type="match status" value="1"/>
</dbReference>
<evidence type="ECO:0000313" key="5">
    <source>
        <dbReference type="Proteomes" id="UP001382904"/>
    </source>
</evidence>
<dbReference type="Pfam" id="PF00656">
    <property type="entry name" value="Peptidase_C14"/>
    <property type="match status" value="1"/>
</dbReference>
<dbReference type="Proteomes" id="UP001382904">
    <property type="component" value="Unassembled WGS sequence"/>
</dbReference>
<sequence>MTDSRRTALVVVTSTYRDGKLTALRAPPQDAVALAEVLGDPRIGGFTVETLCDPSCQELREEVEEFFADRTSEHTLLLHFSCHGVKDAAGTLFLATLDTRCDRLASTAVPAEYVSSLMLSSRARRAVVILDCCYAGAFERGLLTRADTDAHVGESFQGLNQISDASRRGRAVLAACSAVQSAGEGPHPQDTDPVQPSFFTRSVVKGLRSGDADLDGNGEIGVSELHQYVCDELRELTPHQTPGIWVFGAHGRDLPIARAPARRTGPAPLPEDLAALVRSPSPADRLWAIEDLESVLQGDEIGLALTAVTTLEDLQQDDSRRVAHRAERAKRSALPRIHPALLDLGTVTLDSLGPAAVITVEGPPVAHSGIEATTDAPWLSAEPVADGGTVKVKADRLPGPGNHLGNVLVRTPTGEAAVQVVVEATTRAAGTDTRKGTDPPVWDRPPPRRVAPEGVPSWPFFWASALLAVALVTVLVAEDSGFYLWSAFQGGSGLLVWPGLVLSLGTNTVLAVRARRGTRVLRLPMLWCYASLTALNLLGTAVAFAVYDPSTTSFTAVILLLCACVAEILGCWLALLKVRAAARTETSG</sequence>
<dbReference type="SUPFAM" id="SSF52129">
    <property type="entry name" value="Caspase-like"/>
    <property type="match status" value="1"/>
</dbReference>
<evidence type="ECO:0000313" key="4">
    <source>
        <dbReference type="EMBL" id="MEJ8643798.1"/>
    </source>
</evidence>
<protein>
    <submittedName>
        <fullName evidence="4">Caspase family protein</fullName>
    </submittedName>
</protein>
<feature type="transmembrane region" description="Helical" evidence="2">
    <location>
        <begin position="553"/>
        <end position="575"/>
    </location>
</feature>
<name>A0ABU8U7B7_9ACTN</name>
<keyword evidence="2" id="KW-0472">Membrane</keyword>
<comment type="caution">
    <text evidence="4">The sequence shown here is derived from an EMBL/GenBank/DDBJ whole genome shotgun (WGS) entry which is preliminary data.</text>
</comment>
<dbReference type="InterPro" id="IPR018247">
    <property type="entry name" value="EF_Hand_1_Ca_BS"/>
</dbReference>
<reference evidence="4 5" key="1">
    <citation type="submission" date="2024-03" db="EMBL/GenBank/DDBJ databases">
        <title>Novel Streptomyces species of biotechnological and ecological value are a feature of Machair soil.</title>
        <authorList>
            <person name="Prole J.R."/>
            <person name="Goodfellow M."/>
            <person name="Allenby N."/>
            <person name="Ward A.C."/>
        </authorList>
    </citation>
    <scope>NUCLEOTIDE SEQUENCE [LARGE SCALE GENOMIC DNA]</scope>
    <source>
        <strain evidence="4 5">MS1.HAVA.3</strain>
    </source>
</reference>
<evidence type="ECO:0000256" key="2">
    <source>
        <dbReference type="SAM" id="Phobius"/>
    </source>
</evidence>
<dbReference type="InterPro" id="IPR011600">
    <property type="entry name" value="Pept_C14_caspase"/>
</dbReference>
<keyword evidence="2" id="KW-0812">Transmembrane</keyword>
<accession>A0ABU8U7B7</accession>
<dbReference type="NCBIfam" id="NF047832">
    <property type="entry name" value="caspase_w_EACC1"/>
    <property type="match status" value="1"/>
</dbReference>
<evidence type="ECO:0000259" key="3">
    <source>
        <dbReference type="Pfam" id="PF00656"/>
    </source>
</evidence>
<dbReference type="InterPro" id="IPR029030">
    <property type="entry name" value="Caspase-like_dom_sf"/>
</dbReference>